<keyword evidence="3 4" id="KW-0408">Iron</keyword>
<protein>
    <recommendedName>
        <fullName evidence="5">Cytochrome c domain-containing protein</fullName>
    </recommendedName>
</protein>
<accession>A0A2W5TNW9</accession>
<dbReference type="PANTHER" id="PTHR47197">
    <property type="entry name" value="PROTEIN NIRF"/>
    <property type="match status" value="1"/>
</dbReference>
<organism evidence="6 7">
    <name type="scientific">Archangium gephyra</name>
    <dbReference type="NCBI Taxonomy" id="48"/>
    <lineage>
        <taxon>Bacteria</taxon>
        <taxon>Pseudomonadati</taxon>
        <taxon>Myxococcota</taxon>
        <taxon>Myxococcia</taxon>
        <taxon>Myxococcales</taxon>
        <taxon>Cystobacterineae</taxon>
        <taxon>Archangiaceae</taxon>
        <taxon>Archangium</taxon>
    </lineage>
</organism>
<dbReference type="Pfam" id="PF00034">
    <property type="entry name" value="Cytochrom_C"/>
    <property type="match status" value="1"/>
</dbReference>
<evidence type="ECO:0000256" key="2">
    <source>
        <dbReference type="ARBA" id="ARBA00022723"/>
    </source>
</evidence>
<dbReference type="SUPFAM" id="SSF51004">
    <property type="entry name" value="C-terminal (heme d1) domain of cytochrome cd1-nitrite reductase"/>
    <property type="match status" value="1"/>
</dbReference>
<dbReference type="InterPro" id="IPR015943">
    <property type="entry name" value="WD40/YVTN_repeat-like_dom_sf"/>
</dbReference>
<evidence type="ECO:0000256" key="3">
    <source>
        <dbReference type="ARBA" id="ARBA00023004"/>
    </source>
</evidence>
<evidence type="ECO:0000259" key="5">
    <source>
        <dbReference type="PROSITE" id="PS51007"/>
    </source>
</evidence>
<gene>
    <name evidence="6" type="ORF">DI536_08745</name>
</gene>
<dbReference type="GO" id="GO:0020037">
    <property type="term" value="F:heme binding"/>
    <property type="evidence" value="ECO:0007669"/>
    <property type="project" value="InterPro"/>
</dbReference>
<keyword evidence="1 4" id="KW-0349">Heme</keyword>
<dbReference type="PROSITE" id="PS51007">
    <property type="entry name" value="CYTC"/>
    <property type="match status" value="1"/>
</dbReference>
<feature type="domain" description="Cytochrome c" evidence="5">
    <location>
        <begin position="621"/>
        <end position="730"/>
    </location>
</feature>
<keyword evidence="2 4" id="KW-0479">Metal-binding</keyword>
<dbReference type="InterPro" id="IPR051200">
    <property type="entry name" value="Host-pathogen_enzymatic-act"/>
</dbReference>
<dbReference type="AlphaFoldDB" id="A0A2W5TNW9"/>
<proteinExistence type="predicted"/>
<dbReference type="InterPro" id="IPR009056">
    <property type="entry name" value="Cyt_c-like_dom"/>
</dbReference>
<dbReference type="EMBL" id="QFQP01000005">
    <property type="protein sequence ID" value="PZR15527.1"/>
    <property type="molecule type" value="Genomic_DNA"/>
</dbReference>
<dbReference type="Gene3D" id="1.10.760.10">
    <property type="entry name" value="Cytochrome c-like domain"/>
    <property type="match status" value="2"/>
</dbReference>
<dbReference type="InterPro" id="IPR036909">
    <property type="entry name" value="Cyt_c-like_dom_sf"/>
</dbReference>
<dbReference type="InterPro" id="IPR011964">
    <property type="entry name" value="YVTN_b-propeller_repeat"/>
</dbReference>
<dbReference type="Gene3D" id="2.130.10.10">
    <property type="entry name" value="YVTN repeat-like/Quinoprotein amine dehydrogenase"/>
    <property type="match status" value="2"/>
</dbReference>
<dbReference type="SUPFAM" id="SSF46626">
    <property type="entry name" value="Cytochrome c"/>
    <property type="match status" value="2"/>
</dbReference>
<evidence type="ECO:0000256" key="4">
    <source>
        <dbReference type="PROSITE-ProRule" id="PRU00433"/>
    </source>
</evidence>
<dbReference type="GO" id="GO:0009055">
    <property type="term" value="F:electron transfer activity"/>
    <property type="evidence" value="ECO:0007669"/>
    <property type="project" value="InterPro"/>
</dbReference>
<comment type="caution">
    <text evidence="6">The sequence shown here is derived from an EMBL/GenBank/DDBJ whole genome shotgun (WGS) entry which is preliminary data.</text>
</comment>
<evidence type="ECO:0000256" key="1">
    <source>
        <dbReference type="ARBA" id="ARBA00022617"/>
    </source>
</evidence>
<dbReference type="NCBIfam" id="TIGR02276">
    <property type="entry name" value="beta_rpt_yvtn"/>
    <property type="match status" value="1"/>
</dbReference>
<sequence>MIRRVALRSWSQPCKVRLAPPLLTSDFAQFPVVVPQKFEAVMKKKLLGALVAVAVSFTTGCQSNAAGGGSSSNGSVGITRDDALVYAADADLDRVFVVDTRTRQVVRTIKVGRQPEKVLVGSDDTVYVTNRLERSVSIIRRGEDTEATRLQTAVEPVGLALSADNKTLYVVNATSLEESDFGTLMAFDTATLSVKWETPVGSEPRGITMLGDGKVAVSLYKQGDLVLVDANSGKVLKAGSDLFEKLNATSLGIVSPTSPGTPRDLPAPEPFFPGQQVGPQTGRARGMEALTVSPDGKQIYVASLIATDSVLQTATGGGIDQPIPGGSGYGGGSCGTTAVASAAILTFDGEGNAQVDDLRTCTGTAQNERPPMMITTPVREMPIQGPRAIALDATGRYLYIANFESNNVAVVRTTSERKDTSFGRTIDINGFGGAGSVEKLINVGNGPTGIALAADGASAWVYNAFDHSLTLLEGDKAGGEVFAKATVRVNTGLPAEEQERYSAAQLAGRRLFFSATDARMNNPATGISCGTCHLEGREDGHVWNFPDGPRQTPSLQGRKIMQTAPFHWNGEFPNLLAFMTHTVSNRMGGSGVSVAMEEQIGAFIDAMPQADNPHRTSTPEAIVNRGRAAFEKAECNTCHGTDNYTDNTFADVGTYVTAGAVLDDMRFLPNGGLNTPSLLGLARTAPYLHDGSAQTLKARIMNGKAADKHGRTSVLNDGEVDDLVAYLKTL</sequence>
<dbReference type="GO" id="GO:0046872">
    <property type="term" value="F:metal ion binding"/>
    <property type="evidence" value="ECO:0007669"/>
    <property type="project" value="UniProtKB-KW"/>
</dbReference>
<name>A0A2W5TNW9_9BACT</name>
<evidence type="ECO:0000313" key="6">
    <source>
        <dbReference type="EMBL" id="PZR15527.1"/>
    </source>
</evidence>
<dbReference type="Proteomes" id="UP000249061">
    <property type="component" value="Unassembled WGS sequence"/>
</dbReference>
<dbReference type="PANTHER" id="PTHR47197:SF3">
    <property type="entry name" value="DIHYDRO-HEME D1 DEHYDROGENASE"/>
    <property type="match status" value="1"/>
</dbReference>
<dbReference type="InterPro" id="IPR011048">
    <property type="entry name" value="Haem_d1_sf"/>
</dbReference>
<evidence type="ECO:0000313" key="7">
    <source>
        <dbReference type="Proteomes" id="UP000249061"/>
    </source>
</evidence>
<reference evidence="6 7" key="1">
    <citation type="submission" date="2017-08" db="EMBL/GenBank/DDBJ databases">
        <title>Infants hospitalized years apart are colonized by the same room-sourced microbial strains.</title>
        <authorList>
            <person name="Brooks B."/>
            <person name="Olm M.R."/>
            <person name="Firek B.A."/>
            <person name="Baker R."/>
            <person name="Thomas B.C."/>
            <person name="Morowitz M.J."/>
            <person name="Banfield J.F."/>
        </authorList>
    </citation>
    <scope>NUCLEOTIDE SEQUENCE [LARGE SCALE GENOMIC DNA]</scope>
    <source>
        <strain evidence="6">S2_003_000_R2_14</strain>
    </source>
</reference>